<reference evidence="1" key="1">
    <citation type="journal article" date="2019" name="bioRxiv">
        <title>The Genome of the Zebra Mussel, Dreissena polymorpha: A Resource for Invasive Species Research.</title>
        <authorList>
            <person name="McCartney M.A."/>
            <person name="Auch B."/>
            <person name="Kono T."/>
            <person name="Mallez S."/>
            <person name="Zhang Y."/>
            <person name="Obille A."/>
            <person name="Becker A."/>
            <person name="Abrahante J.E."/>
            <person name="Garbe J."/>
            <person name="Badalamenti J.P."/>
            <person name="Herman A."/>
            <person name="Mangelson H."/>
            <person name="Liachko I."/>
            <person name="Sullivan S."/>
            <person name="Sone E.D."/>
            <person name="Koren S."/>
            <person name="Silverstein K.A.T."/>
            <person name="Beckman K.B."/>
            <person name="Gohl D.M."/>
        </authorList>
    </citation>
    <scope>NUCLEOTIDE SEQUENCE</scope>
    <source>
        <strain evidence="1">Duluth1</strain>
        <tissue evidence="1">Whole animal</tissue>
    </source>
</reference>
<organism evidence="1 2">
    <name type="scientific">Dreissena polymorpha</name>
    <name type="common">Zebra mussel</name>
    <name type="synonym">Mytilus polymorpha</name>
    <dbReference type="NCBI Taxonomy" id="45954"/>
    <lineage>
        <taxon>Eukaryota</taxon>
        <taxon>Metazoa</taxon>
        <taxon>Spiralia</taxon>
        <taxon>Lophotrochozoa</taxon>
        <taxon>Mollusca</taxon>
        <taxon>Bivalvia</taxon>
        <taxon>Autobranchia</taxon>
        <taxon>Heteroconchia</taxon>
        <taxon>Euheterodonta</taxon>
        <taxon>Imparidentia</taxon>
        <taxon>Neoheterodontei</taxon>
        <taxon>Myida</taxon>
        <taxon>Dreissenoidea</taxon>
        <taxon>Dreissenidae</taxon>
        <taxon>Dreissena</taxon>
    </lineage>
</organism>
<evidence type="ECO:0000313" key="1">
    <source>
        <dbReference type="EMBL" id="KAH3810529.1"/>
    </source>
</evidence>
<comment type="caution">
    <text evidence="1">The sequence shown here is derived from an EMBL/GenBank/DDBJ whole genome shotgun (WGS) entry which is preliminary data.</text>
</comment>
<name>A0A9D4JHQ2_DREPO</name>
<dbReference type="AlphaFoldDB" id="A0A9D4JHQ2"/>
<accession>A0A9D4JHQ2</accession>
<evidence type="ECO:0000313" key="2">
    <source>
        <dbReference type="Proteomes" id="UP000828390"/>
    </source>
</evidence>
<dbReference type="EMBL" id="JAIWYP010000006">
    <property type="protein sequence ID" value="KAH3810529.1"/>
    <property type="molecule type" value="Genomic_DNA"/>
</dbReference>
<gene>
    <name evidence="1" type="ORF">DPMN_138924</name>
</gene>
<reference evidence="1" key="2">
    <citation type="submission" date="2020-11" db="EMBL/GenBank/DDBJ databases">
        <authorList>
            <person name="McCartney M.A."/>
            <person name="Auch B."/>
            <person name="Kono T."/>
            <person name="Mallez S."/>
            <person name="Becker A."/>
            <person name="Gohl D.M."/>
            <person name="Silverstein K.A.T."/>
            <person name="Koren S."/>
            <person name="Bechman K.B."/>
            <person name="Herman A."/>
            <person name="Abrahante J.E."/>
            <person name="Garbe J."/>
        </authorList>
    </citation>
    <scope>NUCLEOTIDE SEQUENCE</scope>
    <source>
        <strain evidence="1">Duluth1</strain>
        <tissue evidence="1">Whole animal</tissue>
    </source>
</reference>
<dbReference type="Proteomes" id="UP000828390">
    <property type="component" value="Unassembled WGS sequence"/>
</dbReference>
<sequence>MEIKNCSTFVVFRLPNVPSCPSAYCFESNLPCETTSTSTTRTTTTTVTHSKAEPYIPSSEYRLTAKPKEYINSNKQSMCYSCEDMSNMELCDKVKKCGDGEICSTYYPSSSNCAECCNTDYCNGRECGDAGLVSRHERGPLCYESNRVRTIGECTSIRPCNKHQCSDIRSGLLRSSPRCKTCCDQDFCNTNCTHHQPIGIIG</sequence>
<protein>
    <submittedName>
        <fullName evidence="1">Uncharacterized protein</fullName>
    </submittedName>
</protein>
<proteinExistence type="predicted"/>
<keyword evidence="2" id="KW-1185">Reference proteome</keyword>